<dbReference type="FunFam" id="4.10.280.50:FF:000001">
    <property type="entry name" value="Glutamate decarboxylase"/>
    <property type="match status" value="1"/>
</dbReference>
<evidence type="ECO:0000256" key="7">
    <source>
        <dbReference type="PIRSR" id="PIRSR602129-50"/>
    </source>
</evidence>
<evidence type="ECO:0000313" key="13">
    <source>
        <dbReference type="Proteomes" id="UP000242146"/>
    </source>
</evidence>
<evidence type="ECO:0000256" key="1">
    <source>
        <dbReference type="ARBA" id="ARBA00001933"/>
    </source>
</evidence>
<evidence type="ECO:0000256" key="10">
    <source>
        <dbReference type="SAM" id="Coils"/>
    </source>
</evidence>
<accession>A0A1X2G7R9</accession>
<dbReference type="Gene3D" id="4.10.280.50">
    <property type="match status" value="1"/>
</dbReference>
<keyword evidence="10" id="KW-0175">Coiled coil</keyword>
<dbReference type="NCBIfam" id="TIGR01788">
    <property type="entry name" value="Glu-decarb-GAD"/>
    <property type="match status" value="1"/>
</dbReference>
<dbReference type="SUPFAM" id="SSF53383">
    <property type="entry name" value="PLP-dependent transferases"/>
    <property type="match status" value="1"/>
</dbReference>
<feature type="compositionally biased region" description="Basic residues" evidence="11">
    <location>
        <begin position="504"/>
        <end position="514"/>
    </location>
</feature>
<dbReference type="STRING" id="101127.A0A1X2G7R9"/>
<evidence type="ECO:0000256" key="5">
    <source>
        <dbReference type="ARBA" id="ARBA00023239"/>
    </source>
</evidence>
<feature type="modified residue" description="N6-(pyridoxal phosphate)lysine" evidence="7">
    <location>
        <position position="297"/>
    </location>
</feature>
<comment type="caution">
    <text evidence="12">The sequence shown here is derived from an EMBL/GenBank/DDBJ whole genome shotgun (WGS) entry which is preliminary data.</text>
</comment>
<dbReference type="Proteomes" id="UP000242146">
    <property type="component" value="Unassembled WGS sequence"/>
</dbReference>
<dbReference type="GO" id="GO:0006538">
    <property type="term" value="P:L-glutamate catabolic process"/>
    <property type="evidence" value="ECO:0007669"/>
    <property type="project" value="TreeGrafter"/>
</dbReference>
<dbReference type="GO" id="GO:0005829">
    <property type="term" value="C:cytosol"/>
    <property type="evidence" value="ECO:0007669"/>
    <property type="project" value="TreeGrafter"/>
</dbReference>
<keyword evidence="5 8" id="KW-0456">Lyase</keyword>
<evidence type="ECO:0000256" key="8">
    <source>
        <dbReference type="RuleBase" id="RU000382"/>
    </source>
</evidence>
<dbReference type="InterPro" id="IPR002129">
    <property type="entry name" value="PyrdxlP-dep_de-COase"/>
</dbReference>
<comment type="cofactor">
    <cofactor evidence="1 7 8">
        <name>pyridoxal 5'-phosphate</name>
        <dbReference type="ChEBI" id="CHEBI:597326"/>
    </cofactor>
</comment>
<comment type="similarity">
    <text evidence="2 8">Belongs to the group II decarboxylase family.</text>
</comment>
<dbReference type="InterPro" id="IPR015424">
    <property type="entry name" value="PyrdxlP-dep_Trfase"/>
</dbReference>
<dbReference type="PANTHER" id="PTHR43321:SF6">
    <property type="entry name" value="GLUTAMATE DECARBOXYLASE"/>
    <property type="match status" value="1"/>
</dbReference>
<evidence type="ECO:0000256" key="3">
    <source>
        <dbReference type="ARBA" id="ARBA00012421"/>
    </source>
</evidence>
<gene>
    <name evidence="12" type="ORF">DM01DRAFT_1310547</name>
</gene>
<organism evidence="12 13">
    <name type="scientific">Hesseltinella vesiculosa</name>
    <dbReference type="NCBI Taxonomy" id="101127"/>
    <lineage>
        <taxon>Eukaryota</taxon>
        <taxon>Fungi</taxon>
        <taxon>Fungi incertae sedis</taxon>
        <taxon>Mucoromycota</taxon>
        <taxon>Mucoromycotina</taxon>
        <taxon>Mucoromycetes</taxon>
        <taxon>Mucorales</taxon>
        <taxon>Cunninghamellaceae</taxon>
        <taxon>Hesseltinella</taxon>
    </lineage>
</organism>
<comment type="catalytic activity">
    <reaction evidence="6 9">
        <text>L-glutamate + H(+) = 4-aminobutanoate + CO2</text>
        <dbReference type="Rhea" id="RHEA:17785"/>
        <dbReference type="ChEBI" id="CHEBI:15378"/>
        <dbReference type="ChEBI" id="CHEBI:16526"/>
        <dbReference type="ChEBI" id="CHEBI:29985"/>
        <dbReference type="ChEBI" id="CHEBI:59888"/>
        <dbReference type="EC" id="4.1.1.15"/>
    </reaction>
</comment>
<dbReference type="Pfam" id="PF00282">
    <property type="entry name" value="Pyridoxal_deC"/>
    <property type="match status" value="1"/>
</dbReference>
<proteinExistence type="inferred from homology"/>
<evidence type="ECO:0000256" key="4">
    <source>
        <dbReference type="ARBA" id="ARBA00022898"/>
    </source>
</evidence>
<feature type="compositionally biased region" description="Basic residues" evidence="11">
    <location>
        <begin position="483"/>
        <end position="495"/>
    </location>
</feature>
<protein>
    <recommendedName>
        <fullName evidence="3 9">Glutamate decarboxylase</fullName>
        <ecNumber evidence="3 9">4.1.1.15</ecNumber>
    </recommendedName>
</protein>
<keyword evidence="13" id="KW-1185">Reference proteome</keyword>
<dbReference type="Gene3D" id="3.40.640.10">
    <property type="entry name" value="Type I PLP-dependent aspartate aminotransferase-like (Major domain)"/>
    <property type="match status" value="1"/>
</dbReference>
<dbReference type="EC" id="4.1.1.15" evidence="3 9"/>
<reference evidence="12 13" key="1">
    <citation type="submission" date="2016-07" db="EMBL/GenBank/DDBJ databases">
        <title>Pervasive Adenine N6-methylation of Active Genes in Fungi.</title>
        <authorList>
            <consortium name="DOE Joint Genome Institute"/>
            <person name="Mondo S.J."/>
            <person name="Dannebaum R.O."/>
            <person name="Kuo R.C."/>
            <person name="Labutti K."/>
            <person name="Haridas S."/>
            <person name="Kuo A."/>
            <person name="Salamov A."/>
            <person name="Ahrendt S.R."/>
            <person name="Lipzen A."/>
            <person name="Sullivan W."/>
            <person name="Andreopoulos W.B."/>
            <person name="Clum A."/>
            <person name="Lindquist E."/>
            <person name="Daum C."/>
            <person name="Ramamoorthy G.K."/>
            <person name="Gryganskyi A."/>
            <person name="Culley D."/>
            <person name="Magnuson J.K."/>
            <person name="James T.Y."/>
            <person name="O'Malley M.A."/>
            <person name="Stajich J.E."/>
            <person name="Spatafora J.W."/>
            <person name="Visel A."/>
            <person name="Grigoriev I.V."/>
        </authorList>
    </citation>
    <scope>NUCLEOTIDE SEQUENCE [LARGE SCALE GENOMIC DNA]</scope>
    <source>
        <strain evidence="12 13">NRRL 3301</strain>
    </source>
</reference>
<dbReference type="Gene3D" id="3.90.1150.160">
    <property type="match status" value="1"/>
</dbReference>
<dbReference type="InterPro" id="IPR010107">
    <property type="entry name" value="Glutamate_decarboxylase"/>
</dbReference>
<dbReference type="OrthoDB" id="5152799at2759"/>
<name>A0A1X2G7R9_9FUNG</name>
<feature type="region of interest" description="Disordered" evidence="11">
    <location>
        <begin position="483"/>
        <end position="514"/>
    </location>
</feature>
<evidence type="ECO:0000256" key="6">
    <source>
        <dbReference type="ARBA" id="ARBA00048868"/>
    </source>
</evidence>
<keyword evidence="4 7" id="KW-0663">Pyridoxal phosphate</keyword>
<sequence length="514" mass="57636">MVLLSLRVQENGDEVPVDEKEVETYGTIDYSTAVPIYGSRWSGRELPKNKIPEREAPPHVVKHLIKDELALDGNPALNLASFVTTYMEGEARDLLAQTASVNLVDLEVYPQSAEISARCVNMIANLYHAPAEKGDHPAIGTSTIGSSEAVMLCVLALKRRWQFARKEKGLPIDKPNLVMGANAQVCWHKAVRYLEIEGREVNVTEECLYMDPKKAVEMVDENTIGVVAILGSTFTGHYEDVKTLDKLLEAKCKKTGLDVGIHVDAASGGFVAPFINPDLEWDFRLKRVISINVSGHKYGLVYPGVGWAIWRSKEYLPEDLIFWVNYLGTDQASFTLNFSKGSSSVIAQYYNLLRFGRAGYTRVMSNLIHISDYIADQLVKSDQFILMSATGGQGLPLIAFRLKHEKHYDEYDVASKIRERGWVLPAYTMAPGLEHVKMLRAVVREDMSKNRADILLRDLQAALESLEKTDKALLQHTRDQHKSVGHKALAKRGHHVTPETYNSQRKKLKRTQAC</sequence>
<keyword evidence="9" id="KW-0210">Decarboxylase</keyword>
<evidence type="ECO:0000256" key="11">
    <source>
        <dbReference type="SAM" id="MobiDB-lite"/>
    </source>
</evidence>
<dbReference type="EMBL" id="MCGT01000034">
    <property type="protein sequence ID" value="ORX47208.1"/>
    <property type="molecule type" value="Genomic_DNA"/>
</dbReference>
<evidence type="ECO:0000313" key="12">
    <source>
        <dbReference type="EMBL" id="ORX47208.1"/>
    </source>
</evidence>
<feature type="coiled-coil region" evidence="10">
    <location>
        <begin position="449"/>
        <end position="476"/>
    </location>
</feature>
<dbReference type="PANTHER" id="PTHR43321">
    <property type="entry name" value="GLUTAMATE DECARBOXYLASE"/>
    <property type="match status" value="1"/>
</dbReference>
<evidence type="ECO:0000256" key="2">
    <source>
        <dbReference type="ARBA" id="ARBA00009533"/>
    </source>
</evidence>
<dbReference type="GO" id="GO:0030170">
    <property type="term" value="F:pyridoxal phosphate binding"/>
    <property type="evidence" value="ECO:0007669"/>
    <property type="project" value="InterPro"/>
</dbReference>
<dbReference type="InterPro" id="IPR015421">
    <property type="entry name" value="PyrdxlP-dep_Trfase_major"/>
</dbReference>
<dbReference type="AlphaFoldDB" id="A0A1X2G7R9"/>
<evidence type="ECO:0000256" key="9">
    <source>
        <dbReference type="RuleBase" id="RU361171"/>
    </source>
</evidence>
<dbReference type="GO" id="GO:0004351">
    <property type="term" value="F:glutamate decarboxylase activity"/>
    <property type="evidence" value="ECO:0007669"/>
    <property type="project" value="UniProtKB-EC"/>
</dbReference>
<dbReference type="FunFam" id="3.40.640.10:FF:000017">
    <property type="entry name" value="Glutamate decarboxylase"/>
    <property type="match status" value="1"/>
</dbReference>